<dbReference type="SUPFAM" id="SSF50386">
    <property type="entry name" value="STI-like"/>
    <property type="match status" value="1"/>
</dbReference>
<comment type="caution">
    <text evidence="1">The sequence shown here is derived from an EMBL/GenBank/DDBJ whole genome shotgun (WGS) entry which is preliminary data.</text>
</comment>
<protein>
    <submittedName>
        <fullName evidence="1">Trypsin inhibitor B-like</fullName>
    </submittedName>
</protein>
<dbReference type="GO" id="GO:0004866">
    <property type="term" value="F:endopeptidase inhibitor activity"/>
    <property type="evidence" value="ECO:0007669"/>
    <property type="project" value="InterPro"/>
</dbReference>
<name>A0A834T2Z5_9FABA</name>
<proteinExistence type="predicted"/>
<dbReference type="InterPro" id="IPR011065">
    <property type="entry name" value="Kunitz_inhibitor_STI-like_sf"/>
</dbReference>
<keyword evidence="2" id="KW-1185">Reference proteome</keyword>
<dbReference type="Proteomes" id="UP000634136">
    <property type="component" value="Unassembled WGS sequence"/>
</dbReference>
<sequence>MLPPVPDLPQRGYGLLADNITDEQTGACSVGVIEPQRQYGGWPVTITALRQQQGDDTNTITTSMPLLFSFPYKYNAKLCNNYSDWVVHRSLIGDDDSLETVMLGYSDHPISDSLFYIRPYDSSEKLYKLVSCHCSVCKHIGIHIDERSKTKRLVVTDGEPLVMRFVNRGRWL</sequence>
<gene>
    <name evidence="1" type="ORF">G2W53_034307</name>
</gene>
<dbReference type="SMART" id="SM00452">
    <property type="entry name" value="STI"/>
    <property type="match status" value="1"/>
</dbReference>
<evidence type="ECO:0000313" key="1">
    <source>
        <dbReference type="EMBL" id="KAF7813331.1"/>
    </source>
</evidence>
<dbReference type="Gene3D" id="2.80.10.50">
    <property type="match status" value="1"/>
</dbReference>
<dbReference type="AlphaFoldDB" id="A0A834T2Z5"/>
<reference evidence="1" key="1">
    <citation type="submission" date="2020-09" db="EMBL/GenBank/DDBJ databases">
        <title>Genome-Enabled Discovery of Anthraquinone Biosynthesis in Senna tora.</title>
        <authorList>
            <person name="Kang S.-H."/>
            <person name="Pandey R.P."/>
            <person name="Lee C.-M."/>
            <person name="Sim J.-S."/>
            <person name="Jeong J.-T."/>
            <person name="Choi B.-S."/>
            <person name="Jung M."/>
            <person name="Ginzburg D."/>
            <person name="Zhao K."/>
            <person name="Won S.Y."/>
            <person name="Oh T.-J."/>
            <person name="Yu Y."/>
            <person name="Kim N.-H."/>
            <person name="Lee O.R."/>
            <person name="Lee T.-H."/>
            <person name="Bashyal P."/>
            <person name="Kim T.-S."/>
            <person name="Lee W.-H."/>
            <person name="Kawkins C."/>
            <person name="Kim C.-K."/>
            <person name="Kim J.S."/>
            <person name="Ahn B.O."/>
            <person name="Rhee S.Y."/>
            <person name="Sohng J.K."/>
        </authorList>
    </citation>
    <scope>NUCLEOTIDE SEQUENCE</scope>
    <source>
        <tissue evidence="1">Leaf</tissue>
    </source>
</reference>
<dbReference type="Pfam" id="PF00197">
    <property type="entry name" value="Kunitz_legume"/>
    <property type="match status" value="1"/>
</dbReference>
<organism evidence="1 2">
    <name type="scientific">Senna tora</name>
    <dbReference type="NCBI Taxonomy" id="362788"/>
    <lineage>
        <taxon>Eukaryota</taxon>
        <taxon>Viridiplantae</taxon>
        <taxon>Streptophyta</taxon>
        <taxon>Embryophyta</taxon>
        <taxon>Tracheophyta</taxon>
        <taxon>Spermatophyta</taxon>
        <taxon>Magnoliopsida</taxon>
        <taxon>eudicotyledons</taxon>
        <taxon>Gunneridae</taxon>
        <taxon>Pentapetalae</taxon>
        <taxon>rosids</taxon>
        <taxon>fabids</taxon>
        <taxon>Fabales</taxon>
        <taxon>Fabaceae</taxon>
        <taxon>Caesalpinioideae</taxon>
        <taxon>Cassia clade</taxon>
        <taxon>Senna</taxon>
    </lineage>
</organism>
<dbReference type="InterPro" id="IPR002160">
    <property type="entry name" value="Prot_inh_Kunz-lg"/>
</dbReference>
<dbReference type="EMBL" id="JAAIUW010000010">
    <property type="protein sequence ID" value="KAF7813331.1"/>
    <property type="molecule type" value="Genomic_DNA"/>
</dbReference>
<accession>A0A834T2Z5</accession>
<evidence type="ECO:0000313" key="2">
    <source>
        <dbReference type="Proteomes" id="UP000634136"/>
    </source>
</evidence>